<dbReference type="InterPro" id="IPR013519">
    <property type="entry name" value="Int_alpha_beta-p"/>
</dbReference>
<dbReference type="SMART" id="SM00191">
    <property type="entry name" value="Int_alpha"/>
    <property type="match status" value="3"/>
</dbReference>
<keyword evidence="6" id="KW-1185">Reference proteome</keyword>
<dbReference type="PROSITE" id="PS51257">
    <property type="entry name" value="PROKAR_LIPOPROTEIN"/>
    <property type="match status" value="1"/>
</dbReference>
<dbReference type="InterPro" id="IPR028994">
    <property type="entry name" value="Integrin_alpha_N"/>
</dbReference>
<dbReference type="InterPro" id="IPR027039">
    <property type="entry name" value="Crtac1"/>
</dbReference>
<gene>
    <name evidence="5" type="ORF">GCM10023330_25490</name>
</gene>
<dbReference type="Pfam" id="PF13517">
    <property type="entry name" value="FG-GAP_3"/>
    <property type="match status" value="5"/>
</dbReference>
<evidence type="ECO:0000259" key="4">
    <source>
        <dbReference type="Pfam" id="PF07593"/>
    </source>
</evidence>
<dbReference type="PANTHER" id="PTHR16026:SF0">
    <property type="entry name" value="CARTILAGE ACIDIC PROTEIN 1"/>
    <property type="match status" value="1"/>
</dbReference>
<keyword evidence="1" id="KW-0732">Signal</keyword>
<name>A0ABP9CSH4_9FLAO</name>
<accession>A0ABP9CSH4</accession>
<keyword evidence="3" id="KW-0325">Glycoprotein</keyword>
<evidence type="ECO:0000256" key="1">
    <source>
        <dbReference type="ARBA" id="ARBA00022729"/>
    </source>
</evidence>
<dbReference type="EMBL" id="BAABJW010000004">
    <property type="protein sequence ID" value="GAA4816117.1"/>
    <property type="molecule type" value="Genomic_DNA"/>
</dbReference>
<proteinExistence type="predicted"/>
<evidence type="ECO:0000313" key="5">
    <source>
        <dbReference type="EMBL" id="GAA4816117.1"/>
    </source>
</evidence>
<reference evidence="6" key="1">
    <citation type="journal article" date="2019" name="Int. J. Syst. Evol. Microbiol.">
        <title>The Global Catalogue of Microorganisms (GCM) 10K type strain sequencing project: providing services to taxonomists for standard genome sequencing and annotation.</title>
        <authorList>
            <consortium name="The Broad Institute Genomics Platform"/>
            <consortium name="The Broad Institute Genome Sequencing Center for Infectious Disease"/>
            <person name="Wu L."/>
            <person name="Ma J."/>
        </authorList>
    </citation>
    <scope>NUCLEOTIDE SEQUENCE [LARGE SCALE GENOMIC DNA]</scope>
    <source>
        <strain evidence="6">JCM 18325</strain>
    </source>
</reference>
<dbReference type="SUPFAM" id="SSF69318">
    <property type="entry name" value="Integrin alpha N-terminal domain"/>
    <property type="match status" value="3"/>
</dbReference>
<evidence type="ECO:0000256" key="2">
    <source>
        <dbReference type="ARBA" id="ARBA00022737"/>
    </source>
</evidence>
<dbReference type="InterPro" id="IPR013517">
    <property type="entry name" value="FG-GAP"/>
</dbReference>
<dbReference type="Gene3D" id="2.130.10.130">
    <property type="entry name" value="Integrin alpha, N-terminal"/>
    <property type="match status" value="3"/>
</dbReference>
<organism evidence="5 6">
    <name type="scientific">Litoribaculum gwangyangense</name>
    <dbReference type="NCBI Taxonomy" id="1130722"/>
    <lineage>
        <taxon>Bacteria</taxon>
        <taxon>Pseudomonadati</taxon>
        <taxon>Bacteroidota</taxon>
        <taxon>Flavobacteriia</taxon>
        <taxon>Flavobacteriales</taxon>
        <taxon>Flavobacteriaceae</taxon>
        <taxon>Litoribaculum</taxon>
    </lineage>
</organism>
<evidence type="ECO:0000313" key="6">
    <source>
        <dbReference type="Proteomes" id="UP001501433"/>
    </source>
</evidence>
<feature type="domain" description="ASPIC/UnbV" evidence="4">
    <location>
        <begin position="531"/>
        <end position="598"/>
    </location>
</feature>
<evidence type="ECO:0000256" key="3">
    <source>
        <dbReference type="ARBA" id="ARBA00023180"/>
    </source>
</evidence>
<sequence length="1098" mass="123323">MKKTTVILGFLLVLFSCNSDKEKHIEQESNTLFKKLDSLSTGINFTNKVENEKDFNIFRYRNFYNGGGVAIGDINNDGLADIYITGNRVKNKLYLNKGNLEFEDISISSNTSGNKSWSTGVVMVDINADGLLDIYVCNAGNVKGDDQKNELFINNGDLTFTERAEEYNLSDSGFTTHTAFFDYDGDGDLDAYILNNSFIPVNSLGYSNKRDLRSSDWDLPEIFKGGGDKLMRNDNGKFVDVSEEAGIYGSLIGFGLGVTIGDVNNDLLPDIYVSNDFYERDYFYINNGDGTFTEDIKNRLSHLSLSSMGADMADINNDGQPEIFVTDMLPEGDERLKNTSDFERYDVYKLKVNKDFYNQYMQNTLQLNNGDNTFSEIAFYSGVAQTDWSWGALLFDMDNDGYKDIFVSNGIYHDLTNQDFIDFFANEIYQKMAISGEKTSQDSIINSMPSTPISNYAYRNNHNLTFTDKTKDWGFQEPTFSNGTAYGDLDNDGDLDLVINNMNMPSFIYENTSKNNYIKLNLKGNEKNTFAIGSIAEVYINKQIIRQELIPSRGFQSSIDYAMTFGLGDSKEVDSIKVIWPNKKVQRISKTKSNQTLTLHIEDAKDDLIRSNTKKVDYYFNEIENNLMTHDEDSYIDFNYEGLIPKMQSREGPALAVGDINNDGNEDVFIGGAFKQTGQLYIQDNQGKLTPSKFITEANFEDTCAVFVDVDNDGDNDLLVGSGGNFQGARTGVRVYVNDGKGNFDDYQIVVRTNTNISTIAPHDFDNDGDIDLFVGSLNVVGTYGLNPENLLLENNGNGTFINVTKTKAPALTSIGMTTDALWEDIDQDNNKDLIVVGEWAHPRIFKYDGTSLKEVESNLKDYSGWYNTVEAKDLDNDGDVDLILGNRGINSIYKADKENPAKMFVNDFDSNGTIEQIFTHTVNDKDKPVHLKRELTGQMTSLKKRNLKFSDYATKSIQELFSKDIIDNSLVKKITTFSSFIAYNNGKGNFTIKELPSEAQFSCICEIKCEDINKDGITDLILGGNNFNFKPQFSRLDAIQGLILFGNNNGDFSKQTKTGFNVEGEIKEMQWIKNASGKRFLIVAINDKQPKIFGIDD</sequence>
<protein>
    <submittedName>
        <fullName evidence="5">VCBS repeat-containing protein</fullName>
    </submittedName>
</protein>
<dbReference type="Proteomes" id="UP001501433">
    <property type="component" value="Unassembled WGS sequence"/>
</dbReference>
<dbReference type="Pfam" id="PF07593">
    <property type="entry name" value="UnbV_ASPIC"/>
    <property type="match status" value="1"/>
</dbReference>
<dbReference type="RefSeq" id="WP_345277413.1">
    <property type="nucleotide sequence ID" value="NZ_BAABJW010000004.1"/>
</dbReference>
<dbReference type="InterPro" id="IPR011519">
    <property type="entry name" value="UnbV_ASPIC"/>
</dbReference>
<comment type="caution">
    <text evidence="5">The sequence shown here is derived from an EMBL/GenBank/DDBJ whole genome shotgun (WGS) entry which is preliminary data.</text>
</comment>
<keyword evidence="2" id="KW-0677">Repeat</keyword>
<dbReference type="PANTHER" id="PTHR16026">
    <property type="entry name" value="CARTILAGE ACIDIC PROTEIN 1"/>
    <property type="match status" value="1"/>
</dbReference>